<feature type="region of interest" description="Disordered" evidence="1">
    <location>
        <begin position="1"/>
        <end position="70"/>
    </location>
</feature>
<dbReference type="WBParaSite" id="PTRK_0000704400.1">
    <property type="protein sequence ID" value="PTRK_0000704400.1"/>
    <property type="gene ID" value="PTRK_0000704400"/>
</dbReference>
<organism evidence="2 3">
    <name type="scientific">Parastrongyloides trichosuri</name>
    <name type="common">Possum-specific nematode worm</name>
    <dbReference type="NCBI Taxonomy" id="131310"/>
    <lineage>
        <taxon>Eukaryota</taxon>
        <taxon>Metazoa</taxon>
        <taxon>Ecdysozoa</taxon>
        <taxon>Nematoda</taxon>
        <taxon>Chromadorea</taxon>
        <taxon>Rhabditida</taxon>
        <taxon>Tylenchina</taxon>
        <taxon>Panagrolaimomorpha</taxon>
        <taxon>Strongyloidoidea</taxon>
        <taxon>Strongyloididae</taxon>
        <taxon>Parastrongyloides</taxon>
    </lineage>
</organism>
<feature type="compositionally biased region" description="Low complexity" evidence="1">
    <location>
        <begin position="345"/>
        <end position="362"/>
    </location>
</feature>
<name>A0A0N4ZGS8_PARTI</name>
<sequence>QQEGIGRLRPQPRRHRMAFQVVDRDQRQTPRQRRRLAVGQADHDPAHQPRPRRRRHAVQRAPVQPGLAHGPARHAVDHLHMAAGGDFGHHPAIGRMVVDLAVDDAGQHLRARRRQPNHRGGGLVAAGLQAQHGQGRSGCPRPAPPFATASRRDSTSPAHRHPTFAPGPGPVRHDAARHRPRPGRARGRGRNPGSPRRDRHHRRPHPGPPPAGSRRQGPVHQGDRRGPAGRPRRCRRPLDEGRPRRTARGSGHRRRARARRPPRRLHQRPLRDLRRPAAGRPFRHRFTASTGSGASPAPRPEHRDAARQRRHPAEAPARRRLRRHPAGLFGPQPPRPRRGHPPAPAAGRLPARAGSGRPGPADARGRRERRLDPRPQPRPHRPRRR</sequence>
<dbReference type="Proteomes" id="UP000038045">
    <property type="component" value="Unplaced"/>
</dbReference>
<feature type="compositionally biased region" description="Basic and acidic residues" evidence="1">
    <location>
        <begin position="363"/>
        <end position="375"/>
    </location>
</feature>
<keyword evidence="2" id="KW-1185">Reference proteome</keyword>
<reference evidence="3" key="1">
    <citation type="submission" date="2017-02" db="UniProtKB">
        <authorList>
            <consortium name="WormBaseParasite"/>
        </authorList>
    </citation>
    <scope>IDENTIFICATION</scope>
</reference>
<evidence type="ECO:0000313" key="2">
    <source>
        <dbReference type="Proteomes" id="UP000038045"/>
    </source>
</evidence>
<evidence type="ECO:0000313" key="3">
    <source>
        <dbReference type="WBParaSite" id="PTRK_0000704400.1"/>
    </source>
</evidence>
<accession>A0A0N4ZGS8</accession>
<feature type="compositionally biased region" description="Basic residues" evidence="1">
    <location>
        <begin position="244"/>
        <end position="268"/>
    </location>
</feature>
<feature type="region of interest" description="Disordered" evidence="1">
    <location>
        <begin position="129"/>
        <end position="385"/>
    </location>
</feature>
<dbReference type="AlphaFoldDB" id="A0A0N4ZGS8"/>
<feature type="compositionally biased region" description="Basic residues" evidence="1">
    <location>
        <begin position="49"/>
        <end position="58"/>
    </location>
</feature>
<protein>
    <submittedName>
        <fullName evidence="3">DNA-directed DNA polymerase</fullName>
    </submittedName>
</protein>
<feature type="compositionally biased region" description="Basic and acidic residues" evidence="1">
    <location>
        <begin position="299"/>
        <end position="317"/>
    </location>
</feature>
<evidence type="ECO:0000256" key="1">
    <source>
        <dbReference type="SAM" id="MobiDB-lite"/>
    </source>
</evidence>
<proteinExistence type="predicted"/>
<feature type="compositionally biased region" description="Basic residues" evidence="1">
    <location>
        <begin position="175"/>
        <end position="189"/>
    </location>
</feature>